<sequence>MNTNEFREGLAKIGWKQTDFASWAGVTPVAVSNWLTGDAPLPLWAQRTLELLLKLHDLNNEVFAPPTRAARLARRLAKKESSLFHDN</sequence>
<accession>A0A8H9DB08</accession>
<protein>
    <submittedName>
        <fullName evidence="1">Uncharacterized protein</fullName>
    </submittedName>
</protein>
<dbReference type="RefSeq" id="WP_204800134.1">
    <property type="nucleotide sequence ID" value="NZ_CAJNAP010000033.1"/>
</dbReference>
<dbReference type="GO" id="GO:0003677">
    <property type="term" value="F:DNA binding"/>
    <property type="evidence" value="ECO:0007669"/>
    <property type="project" value="InterPro"/>
</dbReference>
<evidence type="ECO:0000313" key="2">
    <source>
        <dbReference type="Proteomes" id="UP000601736"/>
    </source>
</evidence>
<proteinExistence type="predicted"/>
<dbReference type="Proteomes" id="UP000601736">
    <property type="component" value="Unassembled WGS sequence"/>
</dbReference>
<organism evidence="1 2">
    <name type="scientific">Nitrosomonas nitrosa</name>
    <dbReference type="NCBI Taxonomy" id="52442"/>
    <lineage>
        <taxon>Bacteria</taxon>
        <taxon>Pseudomonadati</taxon>
        <taxon>Pseudomonadota</taxon>
        <taxon>Betaproteobacteria</taxon>
        <taxon>Nitrosomonadales</taxon>
        <taxon>Nitrosomonadaceae</taxon>
        <taxon>Nitrosomonas</taxon>
    </lineage>
</organism>
<comment type="caution">
    <text evidence="1">The sequence shown here is derived from an EMBL/GenBank/DDBJ whole genome shotgun (WGS) entry which is preliminary data.</text>
</comment>
<name>A0A8H9DB08_9PROT</name>
<dbReference type="InterPro" id="IPR010982">
    <property type="entry name" value="Lambda_DNA-bd_dom_sf"/>
</dbReference>
<gene>
    <name evidence="1" type="ORF">NMYAN_390002</name>
</gene>
<dbReference type="EMBL" id="CAJNAP010000033">
    <property type="protein sequence ID" value="CAE6511686.1"/>
    <property type="molecule type" value="Genomic_DNA"/>
</dbReference>
<reference evidence="1" key="1">
    <citation type="submission" date="2021-02" db="EMBL/GenBank/DDBJ databases">
        <authorList>
            <person name="Han P."/>
        </authorList>
    </citation>
    <scope>NUCLEOTIDE SEQUENCE</scope>
    <source>
        <strain evidence="1">Nitrosomonas nitrosa 18-3D</strain>
    </source>
</reference>
<dbReference type="SUPFAM" id="SSF47413">
    <property type="entry name" value="lambda repressor-like DNA-binding domains"/>
    <property type="match status" value="1"/>
</dbReference>
<dbReference type="AlphaFoldDB" id="A0A8H9DB08"/>
<evidence type="ECO:0000313" key="1">
    <source>
        <dbReference type="EMBL" id="CAE6511686.1"/>
    </source>
</evidence>